<accession>A0ABM3U583</accession>
<reference evidence="3" key="1">
    <citation type="submission" date="2025-08" db="UniProtKB">
        <authorList>
            <consortium name="RefSeq"/>
        </authorList>
    </citation>
    <scope>IDENTIFICATION</scope>
</reference>
<sequence length="367" mass="37992">MNRGTKSGNKNTEGEELVPFCPTSTTCLPSPQNGPLDWKGGLCKERARLWSPDPARLQILCKLLKLLTNSSACRNTNWTLRKSLPVTGDRSCPVVMTQWDIKGSNRHHSVLRGHHGSRGRCWRGGPRGQFLGGRQLQADGAAGGGWASAVWGPGQLLPGARPHREGLCPAAGRMGPQVEGLRGEGPSVRHAGEGLACLLHCGRAAERPAPRGAGEAAGPGQRAGARLAAGGLPPACAGRLPREPGCRGRLPQGPEALAEEAEGGRGFQEELSRGPEGGEDSPDSGEPREGRQRRLPGAAAEAAGAGGTLLQGVREDENPVRADTGGAASLHPTLHGGHGAGLRDLPGCRAPAASLLQGYAAHLTPAP</sequence>
<name>A0ABM3U583_BALAC</name>
<evidence type="ECO:0000256" key="1">
    <source>
        <dbReference type="SAM" id="MobiDB-lite"/>
    </source>
</evidence>
<feature type="compositionally biased region" description="Low complexity" evidence="1">
    <location>
        <begin position="210"/>
        <end position="229"/>
    </location>
</feature>
<gene>
    <name evidence="3" type="primary">PACSIN3</name>
</gene>
<organism evidence="2 3">
    <name type="scientific">Balaenoptera acutorostrata</name>
    <name type="common">Common minke whale</name>
    <name type="synonym">Balaena rostrata</name>
    <dbReference type="NCBI Taxonomy" id="9767"/>
    <lineage>
        <taxon>Eukaryota</taxon>
        <taxon>Metazoa</taxon>
        <taxon>Chordata</taxon>
        <taxon>Craniata</taxon>
        <taxon>Vertebrata</taxon>
        <taxon>Euteleostomi</taxon>
        <taxon>Mammalia</taxon>
        <taxon>Eutheria</taxon>
        <taxon>Laurasiatheria</taxon>
        <taxon>Artiodactyla</taxon>
        <taxon>Whippomorpha</taxon>
        <taxon>Cetacea</taxon>
        <taxon>Mysticeti</taxon>
        <taxon>Balaenopteridae</taxon>
        <taxon>Balaenoptera</taxon>
    </lineage>
</organism>
<dbReference type="GO" id="GO:0016301">
    <property type="term" value="F:kinase activity"/>
    <property type="evidence" value="ECO:0007669"/>
    <property type="project" value="UniProtKB-KW"/>
</dbReference>
<feature type="region of interest" description="Disordered" evidence="1">
    <location>
        <begin position="208"/>
        <end position="229"/>
    </location>
</feature>
<keyword evidence="3" id="KW-0808">Transferase</keyword>
<feature type="region of interest" description="Disordered" evidence="1">
    <location>
        <begin position="258"/>
        <end position="338"/>
    </location>
</feature>
<proteinExistence type="predicted"/>
<dbReference type="GeneID" id="103015770"/>
<protein>
    <submittedName>
        <fullName evidence="3">Protein kinase C and casein kinase substrate in neurons protein 3 isoform X4</fullName>
    </submittedName>
</protein>
<dbReference type="RefSeq" id="XP_057409508.1">
    <property type="nucleotide sequence ID" value="XM_057553525.1"/>
</dbReference>
<evidence type="ECO:0000313" key="3">
    <source>
        <dbReference type="RefSeq" id="XP_057409508.1"/>
    </source>
</evidence>
<keyword evidence="2" id="KW-1185">Reference proteome</keyword>
<dbReference type="Proteomes" id="UP001652580">
    <property type="component" value="Chromosome 9"/>
</dbReference>
<keyword evidence="3" id="KW-0418">Kinase</keyword>
<evidence type="ECO:0000313" key="2">
    <source>
        <dbReference type="Proteomes" id="UP001652580"/>
    </source>
</evidence>